<keyword evidence="1" id="KW-0472">Membrane</keyword>
<dbReference type="PANTHER" id="PTHR37422:SF13">
    <property type="entry name" value="LIPOPOLYSACCHARIDE BIOSYNTHESIS PROTEIN PA4999-RELATED"/>
    <property type="match status" value="1"/>
</dbReference>
<protein>
    <submittedName>
        <fullName evidence="2">O-antigen ligase domain-containing protein</fullName>
    </submittedName>
</protein>
<dbReference type="RefSeq" id="WP_205387006.1">
    <property type="nucleotide sequence ID" value="NZ_JAFFZS010000050.1"/>
</dbReference>
<evidence type="ECO:0000256" key="1">
    <source>
        <dbReference type="SAM" id="Phobius"/>
    </source>
</evidence>
<feature type="transmembrane region" description="Helical" evidence="1">
    <location>
        <begin position="317"/>
        <end position="337"/>
    </location>
</feature>
<dbReference type="InterPro" id="IPR051533">
    <property type="entry name" value="WaaL-like"/>
</dbReference>
<dbReference type="Proteomes" id="UP000788262">
    <property type="component" value="Unassembled WGS sequence"/>
</dbReference>
<feature type="transmembrane region" description="Helical" evidence="1">
    <location>
        <begin position="125"/>
        <end position="145"/>
    </location>
</feature>
<evidence type="ECO:0000313" key="2">
    <source>
        <dbReference type="EMBL" id="MBN0048884.1"/>
    </source>
</evidence>
<feature type="transmembrane region" description="Helical" evidence="1">
    <location>
        <begin position="370"/>
        <end position="390"/>
    </location>
</feature>
<dbReference type="EMBL" id="JAFFZS010000050">
    <property type="protein sequence ID" value="MBN0048884.1"/>
    <property type="molecule type" value="Genomic_DNA"/>
</dbReference>
<accession>A0ABS2W0U4</accession>
<keyword evidence="1" id="KW-0812">Transmembrane</keyword>
<dbReference type="GO" id="GO:0016874">
    <property type="term" value="F:ligase activity"/>
    <property type="evidence" value="ECO:0007669"/>
    <property type="project" value="UniProtKB-KW"/>
</dbReference>
<feature type="transmembrane region" description="Helical" evidence="1">
    <location>
        <begin position="91"/>
        <end position="113"/>
    </location>
</feature>
<comment type="caution">
    <text evidence="2">The sequence shown here is derived from an EMBL/GenBank/DDBJ whole genome shotgun (WGS) entry which is preliminary data.</text>
</comment>
<gene>
    <name evidence="2" type="ORF">JS756_33335</name>
</gene>
<proteinExistence type="predicted"/>
<dbReference type="PANTHER" id="PTHR37422">
    <property type="entry name" value="TEICHURONIC ACID BIOSYNTHESIS PROTEIN TUAE"/>
    <property type="match status" value="1"/>
</dbReference>
<feature type="transmembrane region" description="Helical" evidence="1">
    <location>
        <begin position="189"/>
        <end position="205"/>
    </location>
</feature>
<feature type="transmembrane region" description="Helical" evidence="1">
    <location>
        <begin position="238"/>
        <end position="258"/>
    </location>
</feature>
<sequence>MRTDHTPKIVGTAWGLLILNTLGSAGAKTIVPLPRSLIQMATMGALVAAFALALIVNLRLRVRPSAYLLLLTLLLVPSLLSSVNLESGFGALFRCARLALFIGTLWLLSRWWDGGTTFVRHHIRIYFMVLGTVAAGAIVSPGAAMPDLYGGRLVGALWPLTPPQIGQYAAVIIGLAVLLVLGHRTDRRSAALVVVPSLVLLALTHTRTATIGLLVGLALAIGSLILTSTAARRFFTRAVVCAAVAAVVFGSALQAWFLRGQSQENFTSLTGRAKVWDALLAAPRTTSEYLFGVGLGDKSFGGLPIDNSWLAVYNEQGLTGVALVAAFVIVLGGVALLRPPSLERACAIFLISYCAIASYTEAGLGDASPYLLHLAVAASLLAAPATATALPTPDVPRRRAPRRARGSEVT</sequence>
<feature type="transmembrane region" description="Helical" evidence="1">
    <location>
        <begin position="165"/>
        <end position="182"/>
    </location>
</feature>
<keyword evidence="3" id="KW-1185">Reference proteome</keyword>
<organism evidence="2 3">
    <name type="scientific">Streptomyces actuosus</name>
    <dbReference type="NCBI Taxonomy" id="1885"/>
    <lineage>
        <taxon>Bacteria</taxon>
        <taxon>Bacillati</taxon>
        <taxon>Actinomycetota</taxon>
        <taxon>Actinomycetes</taxon>
        <taxon>Kitasatosporales</taxon>
        <taxon>Streptomycetaceae</taxon>
        <taxon>Streptomyces</taxon>
    </lineage>
</organism>
<feature type="transmembrane region" description="Helical" evidence="1">
    <location>
        <begin position="344"/>
        <end position="364"/>
    </location>
</feature>
<reference evidence="2 3" key="1">
    <citation type="submission" date="2021-02" db="EMBL/GenBank/DDBJ databases">
        <title>Whole genome sequencing of Streptomyces actuosus VRA1.</title>
        <authorList>
            <person name="Sen G."/>
            <person name="Sen A."/>
        </authorList>
    </citation>
    <scope>NUCLEOTIDE SEQUENCE [LARGE SCALE GENOMIC DNA]</scope>
    <source>
        <strain evidence="2 3">VRA1</strain>
    </source>
</reference>
<feature type="transmembrane region" description="Helical" evidence="1">
    <location>
        <begin position="211"/>
        <end position="231"/>
    </location>
</feature>
<feature type="transmembrane region" description="Helical" evidence="1">
    <location>
        <begin position="37"/>
        <end position="58"/>
    </location>
</feature>
<evidence type="ECO:0000313" key="3">
    <source>
        <dbReference type="Proteomes" id="UP000788262"/>
    </source>
</evidence>
<feature type="transmembrane region" description="Helical" evidence="1">
    <location>
        <begin position="65"/>
        <end position="85"/>
    </location>
</feature>
<keyword evidence="1" id="KW-1133">Transmembrane helix</keyword>
<keyword evidence="2" id="KW-0436">Ligase</keyword>
<name>A0ABS2W0U4_STRAS</name>